<dbReference type="EMBL" id="MHJJ01000001">
    <property type="protein sequence ID" value="OGY66386.1"/>
    <property type="molecule type" value="Genomic_DNA"/>
</dbReference>
<evidence type="ECO:0000256" key="2">
    <source>
        <dbReference type="SAM" id="MobiDB-lite"/>
    </source>
</evidence>
<dbReference type="SUPFAM" id="SSF54928">
    <property type="entry name" value="RNA-binding domain, RBD"/>
    <property type="match status" value="1"/>
</dbReference>
<dbReference type="Pfam" id="PF00076">
    <property type="entry name" value="RRM_1"/>
    <property type="match status" value="1"/>
</dbReference>
<gene>
    <name evidence="4" type="ORF">A3A16_03395</name>
</gene>
<dbReference type="Gene3D" id="3.30.70.330">
    <property type="match status" value="1"/>
</dbReference>
<dbReference type="PANTHER" id="PTHR48027">
    <property type="entry name" value="HETEROGENEOUS NUCLEAR RIBONUCLEOPROTEIN 87F-RELATED"/>
    <property type="match status" value="1"/>
</dbReference>
<proteinExistence type="predicted"/>
<dbReference type="InterPro" id="IPR012677">
    <property type="entry name" value="Nucleotide-bd_a/b_plait_sf"/>
</dbReference>
<dbReference type="Proteomes" id="UP000177942">
    <property type="component" value="Unassembled WGS sequence"/>
</dbReference>
<dbReference type="InterPro" id="IPR000504">
    <property type="entry name" value="RRM_dom"/>
</dbReference>
<evidence type="ECO:0000313" key="5">
    <source>
        <dbReference type="Proteomes" id="UP000177942"/>
    </source>
</evidence>
<dbReference type="InterPro" id="IPR035979">
    <property type="entry name" value="RBD_domain_sf"/>
</dbReference>
<protein>
    <submittedName>
        <fullName evidence="4">RNA-binding protein</fullName>
    </submittedName>
</protein>
<dbReference type="AlphaFoldDB" id="A0A1G1ZQC3"/>
<name>A0A1G1ZQC3_9BACT</name>
<evidence type="ECO:0000313" key="4">
    <source>
        <dbReference type="EMBL" id="OGY66386.1"/>
    </source>
</evidence>
<feature type="compositionally biased region" description="Gly residues" evidence="2">
    <location>
        <begin position="96"/>
        <end position="106"/>
    </location>
</feature>
<evidence type="ECO:0000256" key="1">
    <source>
        <dbReference type="ARBA" id="ARBA00022884"/>
    </source>
</evidence>
<organism evidence="4 5">
    <name type="scientific">Candidatus Harrisonbacteria bacterium RIFCSPLOWO2_01_FULL_44_18</name>
    <dbReference type="NCBI Taxonomy" id="1798407"/>
    <lineage>
        <taxon>Bacteria</taxon>
        <taxon>Candidatus Harrisoniibacteriota</taxon>
    </lineage>
</organism>
<keyword evidence="1" id="KW-0694">RNA-binding</keyword>
<dbReference type="SMART" id="SM00360">
    <property type="entry name" value="RRM"/>
    <property type="match status" value="1"/>
</dbReference>
<reference evidence="4 5" key="1">
    <citation type="journal article" date="2016" name="Nat. Commun.">
        <title>Thousands of microbial genomes shed light on interconnected biogeochemical processes in an aquifer system.</title>
        <authorList>
            <person name="Anantharaman K."/>
            <person name="Brown C.T."/>
            <person name="Hug L.A."/>
            <person name="Sharon I."/>
            <person name="Castelle C.J."/>
            <person name="Probst A.J."/>
            <person name="Thomas B.C."/>
            <person name="Singh A."/>
            <person name="Wilkins M.J."/>
            <person name="Karaoz U."/>
            <person name="Brodie E.L."/>
            <person name="Williams K.H."/>
            <person name="Hubbard S.S."/>
            <person name="Banfield J.F."/>
        </authorList>
    </citation>
    <scope>NUCLEOTIDE SEQUENCE [LARGE SCALE GENOMIC DNA]</scope>
</reference>
<sequence>MAKKLYVGGLSYDTTEDTLRETFSGAGTVESATIIKDKMSGRSKGFGFVEMSSDEEAQKAIEMLNGKELDGRSLTVNEARPMEARPRQGGFDRGGRGGFGGGRDRY</sequence>
<feature type="domain" description="RRM" evidence="3">
    <location>
        <begin position="3"/>
        <end position="81"/>
    </location>
</feature>
<accession>A0A1G1ZQC3</accession>
<evidence type="ECO:0000259" key="3">
    <source>
        <dbReference type="PROSITE" id="PS50102"/>
    </source>
</evidence>
<dbReference type="PROSITE" id="PS50102">
    <property type="entry name" value="RRM"/>
    <property type="match status" value="1"/>
</dbReference>
<comment type="caution">
    <text evidence="4">The sequence shown here is derived from an EMBL/GenBank/DDBJ whole genome shotgun (WGS) entry which is preliminary data.</text>
</comment>
<feature type="region of interest" description="Disordered" evidence="2">
    <location>
        <begin position="76"/>
        <end position="106"/>
    </location>
</feature>
<dbReference type="GO" id="GO:0003723">
    <property type="term" value="F:RNA binding"/>
    <property type="evidence" value="ECO:0007669"/>
    <property type="project" value="UniProtKB-KW"/>
</dbReference>
<dbReference type="STRING" id="1798407.A3A16_03395"/>
<dbReference type="InterPro" id="IPR052462">
    <property type="entry name" value="SLIRP/GR-RBP-like"/>
</dbReference>
<dbReference type="CDD" id="cd21608">
    <property type="entry name" value="RRM2_NsCP33_like"/>
    <property type="match status" value="1"/>
</dbReference>
<dbReference type="InterPro" id="IPR048289">
    <property type="entry name" value="RRM2_NsCP33-like"/>
</dbReference>